<evidence type="ECO:0000313" key="4">
    <source>
        <dbReference type="Proteomes" id="UP001198571"/>
    </source>
</evidence>
<protein>
    <submittedName>
        <fullName evidence="3">Uncharacterized protein</fullName>
    </submittedName>
</protein>
<feature type="transmembrane region" description="Helical" evidence="1">
    <location>
        <begin position="31"/>
        <end position="56"/>
    </location>
</feature>
<keyword evidence="4" id="KW-1185">Reference proteome</keyword>
<evidence type="ECO:0000256" key="1">
    <source>
        <dbReference type="SAM" id="Phobius"/>
    </source>
</evidence>
<proteinExistence type="predicted"/>
<reference evidence="3 4" key="1">
    <citation type="submission" date="2020-07" db="EMBL/GenBank/DDBJ databases">
        <title>Pseudogemmobacter sp. nov., isolated from poultry manure in Taiwan.</title>
        <authorList>
            <person name="Lin S.-Y."/>
            <person name="Tang Y.-S."/>
            <person name="Young C.-C."/>
        </authorList>
    </citation>
    <scope>NUCLEOTIDE SEQUENCE [LARGE SCALE GENOMIC DNA]</scope>
    <source>
        <strain evidence="3 4">CC-YST710</strain>
    </source>
</reference>
<dbReference type="Proteomes" id="UP001198571">
    <property type="component" value="Unassembled WGS sequence"/>
</dbReference>
<gene>
    <name evidence="3" type="ORF">H0485_21225</name>
</gene>
<feature type="signal peptide" evidence="2">
    <location>
        <begin position="1"/>
        <end position="21"/>
    </location>
</feature>
<evidence type="ECO:0000313" key="3">
    <source>
        <dbReference type="EMBL" id="MCB5412472.1"/>
    </source>
</evidence>
<comment type="caution">
    <text evidence="3">The sequence shown here is derived from an EMBL/GenBank/DDBJ whole genome shotgun (WGS) entry which is preliminary data.</text>
</comment>
<keyword evidence="2" id="KW-0732">Signal</keyword>
<keyword evidence="1" id="KW-0812">Transmembrane</keyword>
<keyword evidence="1" id="KW-1133">Transmembrane helix</keyword>
<evidence type="ECO:0000256" key="2">
    <source>
        <dbReference type="SAM" id="SignalP"/>
    </source>
</evidence>
<dbReference type="EMBL" id="JACDXX010000088">
    <property type="protein sequence ID" value="MCB5412472.1"/>
    <property type="molecule type" value="Genomic_DNA"/>
</dbReference>
<accession>A0ABS8CSU1</accession>
<organism evidence="3 4">
    <name type="scientific">Pseudogemmobacter faecipullorum</name>
    <dbReference type="NCBI Taxonomy" id="2755041"/>
    <lineage>
        <taxon>Bacteria</taxon>
        <taxon>Pseudomonadati</taxon>
        <taxon>Pseudomonadota</taxon>
        <taxon>Alphaproteobacteria</taxon>
        <taxon>Rhodobacterales</taxon>
        <taxon>Paracoccaceae</taxon>
        <taxon>Pseudogemmobacter</taxon>
    </lineage>
</organism>
<name>A0ABS8CSU1_9RHOB</name>
<sequence length="136" mass="14056">MKFRILFTAALFALAAGPAHAGPIAAAVAWVGGVIAAGGAAAAIMQMALSLALNVVATAIAKAVRKAPEVSVKFEVELGDDTPLKFSLGTYATAGKRRYVGSWGWNTRFVTMVVECSSLPQGLSGVWVGDDRGEFA</sequence>
<feature type="chain" id="PRO_5046426735" evidence="2">
    <location>
        <begin position="22"/>
        <end position="136"/>
    </location>
</feature>
<keyword evidence="1" id="KW-0472">Membrane</keyword>
<feature type="non-terminal residue" evidence="3">
    <location>
        <position position="136"/>
    </location>
</feature>